<gene>
    <name evidence="3" type="ORF">SAMN05216257_101620</name>
</gene>
<accession>A0A1G8Z8I9</accession>
<protein>
    <submittedName>
        <fullName evidence="3">Hint domain-containing protein</fullName>
    </submittedName>
</protein>
<keyword evidence="4" id="KW-1185">Reference proteome</keyword>
<proteinExistence type="predicted"/>
<name>A0A1G8Z8I9_9RHOB</name>
<evidence type="ECO:0000313" key="4">
    <source>
        <dbReference type="Proteomes" id="UP000199328"/>
    </source>
</evidence>
<reference evidence="4" key="1">
    <citation type="submission" date="2016-10" db="EMBL/GenBank/DDBJ databases">
        <authorList>
            <person name="Varghese N."/>
            <person name="Submissions S."/>
        </authorList>
    </citation>
    <scope>NUCLEOTIDE SEQUENCE [LARGE SCALE GENOMIC DNA]</scope>
    <source>
        <strain evidence="4">CGMCC 1.10789</strain>
    </source>
</reference>
<dbReference type="STRING" id="990712.SAMN05216257_101620"/>
<feature type="region of interest" description="Disordered" evidence="1">
    <location>
        <begin position="1"/>
        <end position="25"/>
    </location>
</feature>
<evidence type="ECO:0000256" key="1">
    <source>
        <dbReference type="SAM" id="MobiDB-lite"/>
    </source>
</evidence>
<dbReference type="EMBL" id="FNFV01000001">
    <property type="protein sequence ID" value="SDK11293.1"/>
    <property type="molecule type" value="Genomic_DNA"/>
</dbReference>
<sequence length="271" mass="29065">MTYPHRPARGTNLPATTGKAGSGPAPWTVRPIGASGSGLPLGQPSRRYEILALDRKGNLVDEMRAAPAHPVFDSAFTAIARGALVMTEAGPMAVEDLVPGIKVETSDAGLQTLMWRGAALIQPRMKDGVPQPGLWRIPMESFGPQRPAPDLVLGPGARLVWRSPELIERVGTKAALVPLPAFDDSFSVVRIAPASPVRVFHLGFRRHHIIAVNGIEIETVHPGPDALARMGTEVARIYLSLFPHFEHLSDFGPLALPRLGRDAAEALLHLG</sequence>
<evidence type="ECO:0000259" key="2">
    <source>
        <dbReference type="Pfam" id="PF13403"/>
    </source>
</evidence>
<dbReference type="InterPro" id="IPR028992">
    <property type="entry name" value="Hedgehog/Intein_dom"/>
</dbReference>
<organism evidence="3 4">
    <name type="scientific">Meinhardsimonia xiamenensis</name>
    <dbReference type="NCBI Taxonomy" id="990712"/>
    <lineage>
        <taxon>Bacteria</taxon>
        <taxon>Pseudomonadati</taxon>
        <taxon>Pseudomonadota</taxon>
        <taxon>Alphaproteobacteria</taxon>
        <taxon>Rhodobacterales</taxon>
        <taxon>Paracoccaceae</taxon>
        <taxon>Meinhardsimonia</taxon>
    </lineage>
</organism>
<dbReference type="RefSeq" id="WP_092498008.1">
    <property type="nucleotide sequence ID" value="NZ_FNFV01000001.1"/>
</dbReference>
<dbReference type="AlphaFoldDB" id="A0A1G8Z8I9"/>
<feature type="domain" description="Hedgehog/Intein (Hint)" evidence="2">
    <location>
        <begin position="79"/>
        <end position="223"/>
    </location>
</feature>
<dbReference type="Pfam" id="PF13403">
    <property type="entry name" value="Hint_2"/>
    <property type="match status" value="1"/>
</dbReference>
<dbReference type="OrthoDB" id="6305173at2"/>
<evidence type="ECO:0000313" key="3">
    <source>
        <dbReference type="EMBL" id="SDK11293.1"/>
    </source>
</evidence>
<dbReference type="Proteomes" id="UP000199328">
    <property type="component" value="Unassembled WGS sequence"/>
</dbReference>